<dbReference type="GO" id="GO:0015450">
    <property type="term" value="F:protein-transporting ATPase activity"/>
    <property type="evidence" value="ECO:0007669"/>
    <property type="project" value="InterPro"/>
</dbReference>
<dbReference type="KEGG" id="pzu:PHZ_c1954"/>
<feature type="transmembrane region" description="Helical" evidence="10">
    <location>
        <begin position="424"/>
        <end position="443"/>
    </location>
</feature>
<dbReference type="InterPro" id="IPR022646">
    <property type="entry name" value="SecD/SecF_CS"/>
</dbReference>
<dbReference type="RefSeq" id="WP_012522507.1">
    <property type="nucleotide sequence ID" value="NC_011144.1"/>
</dbReference>
<comment type="similarity">
    <text evidence="10">Belongs to the SecD/SecF family. SecD subfamily.</text>
</comment>
<keyword evidence="8 10" id="KW-0811">Translocation</keyword>
<reference evidence="14 15" key="1">
    <citation type="journal article" date="2008" name="BMC Genomics">
        <title>Complete genome of Phenylobacterium zucineum - a novel facultative intracellular bacterium isolated from human erythroleukemia cell line K562.</title>
        <authorList>
            <person name="Luo Y."/>
            <person name="Xu X."/>
            <person name="Ding Z."/>
            <person name="Liu Z."/>
            <person name="Zhang B."/>
            <person name="Yan Z."/>
            <person name="Sun J."/>
            <person name="Hu S."/>
            <person name="Hu X."/>
        </authorList>
    </citation>
    <scope>NUCLEOTIDE SEQUENCE [LARGE SCALE GENOMIC DNA]</scope>
    <source>
        <strain evidence="14 15">HLK1</strain>
    </source>
</reference>
<dbReference type="GO" id="GO:0006605">
    <property type="term" value="P:protein targeting"/>
    <property type="evidence" value="ECO:0007669"/>
    <property type="project" value="UniProtKB-UniRule"/>
</dbReference>
<dbReference type="PANTHER" id="PTHR30081:SF1">
    <property type="entry name" value="PROTEIN TRANSLOCASE SUBUNIT SECD"/>
    <property type="match status" value="1"/>
</dbReference>
<comment type="function">
    <text evidence="10">Part of the Sec protein translocase complex. Interacts with the SecYEG preprotein conducting channel. SecDF uses the proton motive force (PMF) to complete protein translocation after the ATP-dependent function of SecA.</text>
</comment>
<protein>
    <recommendedName>
        <fullName evidence="10">Protein translocase subunit SecD</fullName>
    </recommendedName>
</protein>
<comment type="subcellular location">
    <subcellularLocation>
        <location evidence="10">Cell inner membrane</location>
        <topology evidence="10">Multi-pass membrane protein</topology>
    </subcellularLocation>
    <subcellularLocation>
        <location evidence="1">Cell membrane</location>
        <topology evidence="1">Multi-pass membrane protein</topology>
    </subcellularLocation>
</comment>
<keyword evidence="15" id="KW-1185">Reference proteome</keyword>
<sequence>MLTLSRWKVLLVVLSVVLGALLAFPNVVPPETRASLPGFVPKQTLNLGLDLQGGSYLLLEVDTEALRAERLTNTVEDVRTQLREAQIPFTGLGVVNGAVAVRITDPAQVREAQTLLRNTLGAPLAGTVGGRDLTVSTEADQRIRVTFVPEAMQAESARAVEQSIEIIRRRVDELGTREPTIVRQGTNRIVVQAPGESDPERLKNVIGQTAKLTFQMVDEAADLNEAAAGRVPPGSEVLPSDDGAVPFYVVKRRAVVTGEMLTSASAAFHPQTGQPIVEFRFDGQGARRFGDATTQNIGKRFAIVLDKKVISAPRINSAITGGSGYIEGNFTTESANDLAVLLRAGALPAPLNVEEQRTVSAELGADAIKAGQISTVVAFVSVVGFMLLAYGFLFGGISIIALLVNGLLIIAAMSLTQATLTLPGIAGLILTLAMAVDANVLIYERMRDEVRAGRTAIAAMDAGFSRAMTTIVDANLTTLLAALLMFQFGAGPVKGFAWTLSIGVVTSVFTAVLITQVLLALWYRTTRPKTLPIA</sequence>
<dbReference type="Pfam" id="PF02355">
    <property type="entry name" value="SecD_SecF_C"/>
    <property type="match status" value="1"/>
</dbReference>
<dbReference type="FunFam" id="3.30.1360.200:FF:000002">
    <property type="entry name" value="Preprotein translocase subunit SecD"/>
    <property type="match status" value="1"/>
</dbReference>
<evidence type="ECO:0000256" key="3">
    <source>
        <dbReference type="ARBA" id="ARBA00022475"/>
    </source>
</evidence>
<comment type="caution">
    <text evidence="10">Lacks conserved residue(s) required for the propagation of feature annotation.</text>
</comment>
<feature type="transmembrane region" description="Helical" evidence="10">
    <location>
        <begin position="464"/>
        <end position="490"/>
    </location>
</feature>
<dbReference type="GO" id="GO:0043952">
    <property type="term" value="P:protein transport by the Sec complex"/>
    <property type="evidence" value="ECO:0007669"/>
    <property type="project" value="UniProtKB-UniRule"/>
</dbReference>
<evidence type="ECO:0000256" key="8">
    <source>
        <dbReference type="ARBA" id="ARBA00023010"/>
    </source>
</evidence>
<evidence type="ECO:0000259" key="13">
    <source>
        <dbReference type="Pfam" id="PF22599"/>
    </source>
</evidence>
<feature type="transmembrane region" description="Helical" evidence="10">
    <location>
        <begin position="400"/>
        <end position="418"/>
    </location>
</feature>
<dbReference type="Pfam" id="PF21760">
    <property type="entry name" value="SecD_1st"/>
    <property type="match status" value="1"/>
</dbReference>
<dbReference type="Proteomes" id="UP000001868">
    <property type="component" value="Chromosome"/>
</dbReference>
<dbReference type="InterPro" id="IPR054384">
    <property type="entry name" value="SecDF_P1_head"/>
</dbReference>
<dbReference type="EMBL" id="CP000747">
    <property type="protein sequence ID" value="ACG78365.1"/>
    <property type="molecule type" value="Genomic_DNA"/>
</dbReference>
<evidence type="ECO:0000256" key="2">
    <source>
        <dbReference type="ARBA" id="ARBA00022448"/>
    </source>
</evidence>
<dbReference type="InterPro" id="IPR048631">
    <property type="entry name" value="SecD_1st"/>
</dbReference>
<dbReference type="HOGENOM" id="CLU_007894_4_3_5"/>
<evidence type="ECO:0000256" key="5">
    <source>
        <dbReference type="ARBA" id="ARBA00022692"/>
    </source>
</evidence>
<dbReference type="STRING" id="450851.PHZ_c1954"/>
<keyword evidence="9 10" id="KW-0472">Membrane</keyword>
<evidence type="ECO:0000256" key="10">
    <source>
        <dbReference type="HAMAP-Rule" id="MF_01463"/>
    </source>
</evidence>
<keyword evidence="6 10" id="KW-0653">Protein transport</keyword>
<keyword evidence="2 10" id="KW-0813">Transport</keyword>
<feature type="transmembrane region" description="Helical" evidence="10">
    <location>
        <begin position="373"/>
        <end position="393"/>
    </location>
</feature>
<dbReference type="eggNOG" id="COG0342">
    <property type="taxonomic scope" value="Bacteria"/>
</dbReference>
<dbReference type="InterPro" id="IPR048634">
    <property type="entry name" value="SecD_SecF_C"/>
</dbReference>
<evidence type="ECO:0000256" key="1">
    <source>
        <dbReference type="ARBA" id="ARBA00004651"/>
    </source>
</evidence>
<dbReference type="OrthoDB" id="9805019at2"/>
<dbReference type="GO" id="GO:0005886">
    <property type="term" value="C:plasma membrane"/>
    <property type="evidence" value="ECO:0007669"/>
    <property type="project" value="UniProtKB-SubCell"/>
</dbReference>
<evidence type="ECO:0000256" key="6">
    <source>
        <dbReference type="ARBA" id="ARBA00022927"/>
    </source>
</evidence>
<accession>B4RDH5</accession>
<feature type="domain" description="SecDF P1 head subdomain" evidence="13">
    <location>
        <begin position="236"/>
        <end position="349"/>
    </location>
</feature>
<dbReference type="InterPro" id="IPR022813">
    <property type="entry name" value="SecD/SecF_arch_bac"/>
</dbReference>
<dbReference type="InterPro" id="IPR005791">
    <property type="entry name" value="SecD"/>
</dbReference>
<dbReference type="NCBIfam" id="TIGR00916">
    <property type="entry name" value="2A0604s01"/>
    <property type="match status" value="1"/>
</dbReference>
<evidence type="ECO:0000313" key="15">
    <source>
        <dbReference type="Proteomes" id="UP000001868"/>
    </source>
</evidence>
<keyword evidence="3 10" id="KW-1003">Cell membrane</keyword>
<feature type="transmembrane region" description="Helical" evidence="10">
    <location>
        <begin position="496"/>
        <end position="523"/>
    </location>
</feature>
<dbReference type="SUPFAM" id="SSF82866">
    <property type="entry name" value="Multidrug efflux transporter AcrB transmembrane domain"/>
    <property type="match status" value="1"/>
</dbReference>
<dbReference type="InterPro" id="IPR055344">
    <property type="entry name" value="SecD_SecF_C_bact"/>
</dbReference>
<gene>
    <name evidence="10 14" type="primary">secD</name>
    <name evidence="14" type="ordered locus">PHZ_c1954</name>
</gene>
<dbReference type="GO" id="GO:0065002">
    <property type="term" value="P:intracellular protein transmembrane transport"/>
    <property type="evidence" value="ECO:0007669"/>
    <property type="project" value="UniProtKB-UniRule"/>
</dbReference>
<dbReference type="NCBIfam" id="TIGR01129">
    <property type="entry name" value="secD"/>
    <property type="match status" value="1"/>
</dbReference>
<evidence type="ECO:0000313" key="14">
    <source>
        <dbReference type="EMBL" id="ACG78365.1"/>
    </source>
</evidence>
<dbReference type="Gene3D" id="3.30.1360.200">
    <property type="match status" value="1"/>
</dbReference>
<feature type="domain" description="Protein export membrane protein SecD/SecF C-terminal" evidence="11">
    <location>
        <begin position="353"/>
        <end position="523"/>
    </location>
</feature>
<dbReference type="Gene3D" id="1.20.1640.10">
    <property type="entry name" value="Multidrug efflux transporter AcrB transmembrane domain"/>
    <property type="match status" value="1"/>
</dbReference>
<evidence type="ECO:0000256" key="4">
    <source>
        <dbReference type="ARBA" id="ARBA00022519"/>
    </source>
</evidence>
<dbReference type="Pfam" id="PF22599">
    <property type="entry name" value="SecDF_P1_head"/>
    <property type="match status" value="1"/>
</dbReference>
<evidence type="ECO:0000259" key="12">
    <source>
        <dbReference type="Pfam" id="PF21760"/>
    </source>
</evidence>
<proteinExistence type="inferred from homology"/>
<feature type="domain" description="Protein translocase subunit SecDF P1" evidence="12">
    <location>
        <begin position="160"/>
        <end position="219"/>
    </location>
</feature>
<keyword evidence="7 10" id="KW-1133">Transmembrane helix</keyword>
<evidence type="ECO:0000256" key="7">
    <source>
        <dbReference type="ARBA" id="ARBA00022989"/>
    </source>
</evidence>
<dbReference type="AlphaFoldDB" id="B4RDH5"/>
<dbReference type="PANTHER" id="PTHR30081">
    <property type="entry name" value="PROTEIN-EXPORT MEMBRANE PROTEIN SEC"/>
    <property type="match status" value="1"/>
</dbReference>
<dbReference type="FunFam" id="1.20.1640.10:FF:000004">
    <property type="entry name" value="Protein translocase subunit SecD"/>
    <property type="match status" value="1"/>
</dbReference>
<organism evidence="14 15">
    <name type="scientific">Phenylobacterium zucineum (strain HLK1)</name>
    <dbReference type="NCBI Taxonomy" id="450851"/>
    <lineage>
        <taxon>Bacteria</taxon>
        <taxon>Pseudomonadati</taxon>
        <taxon>Pseudomonadota</taxon>
        <taxon>Alphaproteobacteria</taxon>
        <taxon>Caulobacterales</taxon>
        <taxon>Caulobacteraceae</taxon>
        <taxon>Phenylobacterium</taxon>
    </lineage>
</organism>
<dbReference type="Gene3D" id="3.30.70.3400">
    <property type="match status" value="1"/>
</dbReference>
<evidence type="ECO:0000256" key="9">
    <source>
        <dbReference type="ARBA" id="ARBA00023136"/>
    </source>
</evidence>
<dbReference type="Pfam" id="PF07549">
    <property type="entry name" value="Sec_GG"/>
    <property type="match status" value="1"/>
</dbReference>
<keyword evidence="4 10" id="KW-0997">Cell inner membrane</keyword>
<dbReference type="HAMAP" id="MF_01463_B">
    <property type="entry name" value="SecD_B"/>
    <property type="match status" value="1"/>
</dbReference>
<comment type="subunit">
    <text evidence="10">Forms a complex with SecF. Part of the essential Sec protein translocation apparatus which comprises SecA, SecYEG and auxiliary proteins SecDF-YajC and YidC.</text>
</comment>
<name>B4RDH5_PHEZH</name>
<keyword evidence="5 10" id="KW-0812">Transmembrane</keyword>
<evidence type="ECO:0000259" key="11">
    <source>
        <dbReference type="Pfam" id="PF02355"/>
    </source>
</evidence>